<evidence type="ECO:0000256" key="6">
    <source>
        <dbReference type="SAM" id="MobiDB-lite"/>
    </source>
</evidence>
<keyword evidence="4" id="KW-0804">Transcription</keyword>
<gene>
    <name evidence="9" type="ORF">BCR36DRAFT_413757</name>
</gene>
<dbReference type="Pfam" id="PF00172">
    <property type="entry name" value="Zn_clus"/>
    <property type="match status" value="1"/>
</dbReference>
<dbReference type="AlphaFoldDB" id="A0A1Y1V5A7"/>
<evidence type="ECO:0000256" key="7">
    <source>
        <dbReference type="SAM" id="Phobius"/>
    </source>
</evidence>
<evidence type="ECO:0000256" key="1">
    <source>
        <dbReference type="ARBA" id="ARBA00004123"/>
    </source>
</evidence>
<dbReference type="GO" id="GO:0006351">
    <property type="term" value="P:DNA-templated transcription"/>
    <property type="evidence" value="ECO:0007669"/>
    <property type="project" value="InterPro"/>
</dbReference>
<dbReference type="InterPro" id="IPR001138">
    <property type="entry name" value="Zn2Cys6_DnaBD"/>
</dbReference>
<reference evidence="9 10" key="2">
    <citation type="submission" date="2016-08" db="EMBL/GenBank/DDBJ databases">
        <title>Pervasive Adenine N6-methylation of Active Genes in Fungi.</title>
        <authorList>
            <consortium name="DOE Joint Genome Institute"/>
            <person name="Mondo S.J."/>
            <person name="Dannebaum R.O."/>
            <person name="Kuo R.C."/>
            <person name="Labutti K."/>
            <person name="Haridas S."/>
            <person name="Kuo A."/>
            <person name="Salamov A."/>
            <person name="Ahrendt S.R."/>
            <person name="Lipzen A."/>
            <person name="Sullivan W."/>
            <person name="Andreopoulos W.B."/>
            <person name="Clum A."/>
            <person name="Lindquist E."/>
            <person name="Daum C."/>
            <person name="Ramamoorthy G.K."/>
            <person name="Gryganskyi A."/>
            <person name="Culley D."/>
            <person name="Magnuson J.K."/>
            <person name="James T.Y."/>
            <person name="O'Malley M.A."/>
            <person name="Stajich J.E."/>
            <person name="Spatafora J.W."/>
            <person name="Visel A."/>
            <person name="Grigoriev I.V."/>
        </authorList>
    </citation>
    <scope>NUCLEOTIDE SEQUENCE [LARGE SCALE GENOMIC DNA]</scope>
    <source>
        <strain evidence="10">finn</strain>
    </source>
</reference>
<dbReference type="Gene3D" id="4.10.240.10">
    <property type="entry name" value="Zn(2)-C6 fungal-type DNA-binding domain"/>
    <property type="match status" value="1"/>
</dbReference>
<feature type="domain" description="Zn(2)-C6 fungal-type" evidence="8">
    <location>
        <begin position="15"/>
        <end position="45"/>
    </location>
</feature>
<evidence type="ECO:0000256" key="5">
    <source>
        <dbReference type="ARBA" id="ARBA00023242"/>
    </source>
</evidence>
<comment type="caution">
    <text evidence="9">The sequence shown here is derived from an EMBL/GenBank/DDBJ whole genome shotgun (WGS) entry which is preliminary data.</text>
</comment>
<dbReference type="GO" id="GO:0000981">
    <property type="term" value="F:DNA-binding transcription factor activity, RNA polymerase II-specific"/>
    <property type="evidence" value="ECO:0007669"/>
    <property type="project" value="InterPro"/>
</dbReference>
<evidence type="ECO:0000256" key="4">
    <source>
        <dbReference type="ARBA" id="ARBA00023163"/>
    </source>
</evidence>
<dbReference type="PROSITE" id="PS50048">
    <property type="entry name" value="ZN2_CY6_FUNGAL_2"/>
    <property type="match status" value="1"/>
</dbReference>
<evidence type="ECO:0000313" key="9">
    <source>
        <dbReference type="EMBL" id="ORX47103.1"/>
    </source>
</evidence>
<dbReference type="CDD" id="cd12148">
    <property type="entry name" value="fungal_TF_MHR"/>
    <property type="match status" value="1"/>
</dbReference>
<proteinExistence type="predicted"/>
<accession>A0A1Y1V5A7</accession>
<keyword evidence="5" id="KW-0539">Nucleus</keyword>
<dbReference type="GO" id="GO:0003677">
    <property type="term" value="F:DNA binding"/>
    <property type="evidence" value="ECO:0007669"/>
    <property type="project" value="InterPro"/>
</dbReference>
<keyword evidence="2" id="KW-0479">Metal-binding</keyword>
<feature type="region of interest" description="Disordered" evidence="6">
    <location>
        <begin position="622"/>
        <end position="645"/>
    </location>
</feature>
<dbReference type="PROSITE" id="PS00463">
    <property type="entry name" value="ZN2_CY6_FUNGAL_1"/>
    <property type="match status" value="1"/>
</dbReference>
<keyword evidence="7" id="KW-1133">Transmembrane helix</keyword>
<dbReference type="EMBL" id="MCFH01000032">
    <property type="protein sequence ID" value="ORX47103.1"/>
    <property type="molecule type" value="Genomic_DNA"/>
</dbReference>
<dbReference type="GO" id="GO:0008270">
    <property type="term" value="F:zinc ion binding"/>
    <property type="evidence" value="ECO:0007669"/>
    <property type="project" value="InterPro"/>
</dbReference>
<dbReference type="PANTHER" id="PTHR47338:SF5">
    <property type="entry name" value="ZN(II)2CYS6 TRANSCRIPTION FACTOR (EUROFUNG)"/>
    <property type="match status" value="1"/>
</dbReference>
<keyword evidence="7" id="KW-0472">Membrane</keyword>
<evidence type="ECO:0000256" key="2">
    <source>
        <dbReference type="ARBA" id="ARBA00022723"/>
    </source>
</evidence>
<keyword evidence="10" id="KW-1185">Reference proteome</keyword>
<dbReference type="SUPFAM" id="SSF57701">
    <property type="entry name" value="Zn2/Cys6 DNA-binding domain"/>
    <property type="match status" value="1"/>
</dbReference>
<dbReference type="OrthoDB" id="2119791at2759"/>
<keyword evidence="7" id="KW-0812">Transmembrane</keyword>
<dbReference type="STRING" id="1754191.A0A1Y1V5A7"/>
<dbReference type="SMART" id="SM00066">
    <property type="entry name" value="GAL4"/>
    <property type="match status" value="1"/>
</dbReference>
<evidence type="ECO:0000256" key="3">
    <source>
        <dbReference type="ARBA" id="ARBA00023015"/>
    </source>
</evidence>
<dbReference type="GO" id="GO:0005634">
    <property type="term" value="C:nucleus"/>
    <property type="evidence" value="ECO:0007669"/>
    <property type="project" value="UniProtKB-SubCell"/>
</dbReference>
<dbReference type="Proteomes" id="UP000193719">
    <property type="component" value="Unassembled WGS sequence"/>
</dbReference>
<keyword evidence="3" id="KW-0805">Transcription regulation</keyword>
<dbReference type="Pfam" id="PF04082">
    <property type="entry name" value="Fungal_trans"/>
    <property type="match status" value="1"/>
</dbReference>
<evidence type="ECO:0000259" key="8">
    <source>
        <dbReference type="PROSITE" id="PS50048"/>
    </source>
</evidence>
<reference evidence="9 10" key="1">
    <citation type="submission" date="2016-08" db="EMBL/GenBank/DDBJ databases">
        <title>Genomes of anaerobic fungi encode conserved fungal cellulosomes for biomass hydrolysis.</title>
        <authorList>
            <consortium name="DOE Joint Genome Institute"/>
            <person name="Haitjema C.H."/>
            <person name="Gilmore S.P."/>
            <person name="Henske J.K."/>
            <person name="Solomon K.V."/>
            <person name="De Groot R."/>
            <person name="Kuo A."/>
            <person name="Mondo S.J."/>
            <person name="Salamov A.A."/>
            <person name="Labutti K."/>
            <person name="Zhao Z."/>
            <person name="Chiniquy J."/>
            <person name="Barry K."/>
            <person name="Brewer H.M."/>
            <person name="Purvine S.O."/>
            <person name="Wright A.T."/>
            <person name="Boxma B."/>
            <person name="Van Alen T."/>
            <person name="Hackstein J.H."/>
            <person name="Baker S.E."/>
            <person name="Grigoriev I.V."/>
            <person name="O'Malley M.A."/>
        </authorList>
    </citation>
    <scope>NUCLEOTIDE SEQUENCE [LARGE SCALE GENOMIC DNA]</scope>
    <source>
        <strain evidence="10">finn</strain>
    </source>
</reference>
<protein>
    <recommendedName>
        <fullName evidence="8">Zn(2)-C6 fungal-type domain-containing protein</fullName>
    </recommendedName>
</protein>
<dbReference type="InterPro" id="IPR050815">
    <property type="entry name" value="TF_fung"/>
</dbReference>
<dbReference type="InterPro" id="IPR036864">
    <property type="entry name" value="Zn2-C6_fun-type_DNA-bd_sf"/>
</dbReference>
<dbReference type="CDD" id="cd00067">
    <property type="entry name" value="GAL4"/>
    <property type="match status" value="1"/>
</dbReference>
<dbReference type="PANTHER" id="PTHR47338">
    <property type="entry name" value="ZN(II)2CYS6 TRANSCRIPTION FACTOR (EUROFUNG)-RELATED"/>
    <property type="match status" value="1"/>
</dbReference>
<organism evidence="9 10">
    <name type="scientific">Piromyces finnis</name>
    <dbReference type="NCBI Taxonomy" id="1754191"/>
    <lineage>
        <taxon>Eukaryota</taxon>
        <taxon>Fungi</taxon>
        <taxon>Fungi incertae sedis</taxon>
        <taxon>Chytridiomycota</taxon>
        <taxon>Chytridiomycota incertae sedis</taxon>
        <taxon>Neocallimastigomycetes</taxon>
        <taxon>Neocallimastigales</taxon>
        <taxon>Neocallimastigaceae</taxon>
        <taxon>Piromyces</taxon>
    </lineage>
</organism>
<feature type="compositionally biased region" description="Basic and acidic residues" evidence="6">
    <location>
        <begin position="622"/>
        <end position="638"/>
    </location>
</feature>
<name>A0A1Y1V5A7_9FUNG</name>
<sequence length="822" mass="97519">MCSNSNKNRKKVSQACENCRIKKTKCSGEKPKCDKCTHLNIECIYNTTTKKRGPKIGYIEDTIQNKIRENLENLIISNQISKENIYKLAKNNYDIFMSSKILRKYIQEDKQEDKIQNTETNDIFTNYIRQKISKLKEKEYIIFKNPQKKELTGDAIIYNKYDYYKYYFIEIDYSLINIYFRYVHPYKSILIKDIVMERIRNRTIIPPLLLSIYASALMYKPNPEIKKAREYAVKAYNLLIDSYYDPNVQVIQAYTTIANCLSGTSLSWVLIGLSIKYAHILNLNKEDKNLSKKLNDERKKTFWYCFSKDILFCTITGRSYRYDIVNSDDTIEYFRKLKVTKWTIALVVHLVLIRLLLAVKHYIEESHTNTFEINLLENIIKYWFNYYESKFDYAFDYEKEETGSIILFNKHCIFFYTLKILFYRHQSSSFVTNESKKSEEKILNSSKGIGYSFTKNKLKEIMNLDVLFNYSLNFINKSYLLKDKESTSSRFNENQYNNNHNIRMDNKTKDVPDVFSLKNCIYIKDSKVKSLKIDYNLKYMNNKKNIYSESDTSTSSDTDDTSIRKKSLKRTYDESFSDNDNKLITYLKRRKTVCSIFDGFLSDNLINIKKYFKKNSNEDEVIDNKNKEEEKEDGEKFSDNNGMDNQNVNVQNYIDKIILGLNENKNKHSEEILENVFRPFDNLKPIDLLYKYFNLNTNNTSSEKKPLQENSMDSLRKCYIIANYVTEKVKEYKQFLTKNNMIMSFILSWCCYEIGIIYLIVYVDEGKKEDLEKAKFYRDILVDSSKSYLAVSTYLSKYNEILKEAEMSVKNNLKKLVIRDVF</sequence>
<dbReference type="InterPro" id="IPR007219">
    <property type="entry name" value="XnlR_reg_dom"/>
</dbReference>
<comment type="subcellular location">
    <subcellularLocation>
        <location evidence="1">Nucleus</location>
    </subcellularLocation>
</comment>
<feature type="transmembrane region" description="Helical" evidence="7">
    <location>
        <begin position="741"/>
        <end position="763"/>
    </location>
</feature>
<evidence type="ECO:0000313" key="10">
    <source>
        <dbReference type="Proteomes" id="UP000193719"/>
    </source>
</evidence>